<dbReference type="InterPro" id="IPR014430">
    <property type="entry name" value="Scs7"/>
</dbReference>
<keyword evidence="8" id="KW-0862">Zinc</keyword>
<keyword evidence="6" id="KW-0256">Endoplasmic reticulum</keyword>
<keyword evidence="17" id="KW-1185">Reference proteome</keyword>
<evidence type="ECO:0000259" key="15">
    <source>
        <dbReference type="Pfam" id="PF04116"/>
    </source>
</evidence>
<evidence type="ECO:0000256" key="6">
    <source>
        <dbReference type="ARBA" id="ARBA00022824"/>
    </source>
</evidence>
<evidence type="ECO:0000256" key="4">
    <source>
        <dbReference type="ARBA" id="ARBA00022692"/>
    </source>
</evidence>
<evidence type="ECO:0000256" key="5">
    <source>
        <dbReference type="ARBA" id="ARBA00022723"/>
    </source>
</evidence>
<accession>A0ABS9DZA1</accession>
<evidence type="ECO:0000256" key="9">
    <source>
        <dbReference type="ARBA" id="ARBA00022989"/>
    </source>
</evidence>
<dbReference type="PANTHER" id="PTHR12863:SF1">
    <property type="entry name" value="FATTY ACID 2-HYDROXYLASE"/>
    <property type="match status" value="1"/>
</dbReference>
<feature type="transmembrane region" description="Helical" evidence="14">
    <location>
        <begin position="116"/>
        <end position="137"/>
    </location>
</feature>
<keyword evidence="9 14" id="KW-1133">Transmembrane helix</keyword>
<evidence type="ECO:0000256" key="12">
    <source>
        <dbReference type="ARBA" id="ARBA00023136"/>
    </source>
</evidence>
<dbReference type="Proteomes" id="UP001521209">
    <property type="component" value="Unassembled WGS sequence"/>
</dbReference>
<organism evidence="16 17">
    <name type="scientific">Acidiphilium iwatense</name>
    <dbReference type="NCBI Taxonomy" id="768198"/>
    <lineage>
        <taxon>Bacteria</taxon>
        <taxon>Pseudomonadati</taxon>
        <taxon>Pseudomonadota</taxon>
        <taxon>Alphaproteobacteria</taxon>
        <taxon>Acetobacterales</taxon>
        <taxon>Acidocellaceae</taxon>
        <taxon>Acidiphilium</taxon>
    </lineage>
</organism>
<dbReference type="InterPro" id="IPR006694">
    <property type="entry name" value="Fatty_acid_hydroxylase"/>
</dbReference>
<protein>
    <submittedName>
        <fullName evidence="16">Sterol desaturase family protein</fullName>
    </submittedName>
</protein>
<feature type="domain" description="Fatty acid hydroxylase" evidence="15">
    <location>
        <begin position="38"/>
        <end position="180"/>
    </location>
</feature>
<dbReference type="PANTHER" id="PTHR12863">
    <property type="entry name" value="FATTY ACID HYDROXYLASE"/>
    <property type="match status" value="1"/>
</dbReference>
<keyword evidence="3" id="KW-0444">Lipid biosynthesis</keyword>
<keyword evidence="12 14" id="KW-0472">Membrane</keyword>
<proteinExistence type="predicted"/>
<dbReference type="Pfam" id="PF04116">
    <property type="entry name" value="FA_hydroxylase"/>
    <property type="match status" value="1"/>
</dbReference>
<keyword evidence="10" id="KW-0560">Oxidoreductase</keyword>
<feature type="transmembrane region" description="Helical" evidence="14">
    <location>
        <begin position="37"/>
        <end position="56"/>
    </location>
</feature>
<comment type="cofactor">
    <cofactor evidence="1">
        <name>Zn(2+)</name>
        <dbReference type="ChEBI" id="CHEBI:29105"/>
    </cofactor>
</comment>
<sequence length="199" mass="22968">MIANFLKHGSNTALLAALAVWGGLALADVWPVHPGFIVLGGVLFFLSEYGYHRFAFHAKPMRAVPFILRLQHRLHYDHHVEPDRLDLLFLPLWFLIPNLAVTGGLVALIWPNLSVVASIIAGAMLAILYYEWVHYVAHIPYRPRTRWGRWIKKYHLWHHFKNERLWFGVTNPSFDLAMRTYARPDDVARSATTRNIHGT</sequence>
<dbReference type="EMBL" id="JAKGBZ010000016">
    <property type="protein sequence ID" value="MCF3947006.1"/>
    <property type="molecule type" value="Genomic_DNA"/>
</dbReference>
<evidence type="ECO:0000256" key="11">
    <source>
        <dbReference type="ARBA" id="ARBA00023098"/>
    </source>
</evidence>
<keyword evidence="7" id="KW-0276">Fatty acid metabolism</keyword>
<evidence type="ECO:0000256" key="8">
    <source>
        <dbReference type="ARBA" id="ARBA00022833"/>
    </source>
</evidence>
<keyword evidence="5" id="KW-0479">Metal-binding</keyword>
<evidence type="ECO:0000256" key="13">
    <source>
        <dbReference type="ARBA" id="ARBA00023160"/>
    </source>
</evidence>
<keyword evidence="11" id="KW-0443">Lipid metabolism</keyword>
<comment type="subcellular location">
    <subcellularLocation>
        <location evidence="2">Endoplasmic reticulum membrane</location>
        <topology evidence="2">Multi-pass membrane protein</topology>
    </subcellularLocation>
</comment>
<evidence type="ECO:0000256" key="3">
    <source>
        <dbReference type="ARBA" id="ARBA00022516"/>
    </source>
</evidence>
<evidence type="ECO:0000313" key="17">
    <source>
        <dbReference type="Proteomes" id="UP001521209"/>
    </source>
</evidence>
<evidence type="ECO:0000256" key="1">
    <source>
        <dbReference type="ARBA" id="ARBA00001947"/>
    </source>
</evidence>
<evidence type="ECO:0000256" key="2">
    <source>
        <dbReference type="ARBA" id="ARBA00004477"/>
    </source>
</evidence>
<name>A0ABS9DZA1_9PROT</name>
<reference evidence="16 17" key="1">
    <citation type="submission" date="2022-01" db="EMBL/GenBank/DDBJ databases">
        <authorList>
            <person name="Won M."/>
            <person name="Kim S.-J."/>
            <person name="Kwon S.-W."/>
        </authorList>
    </citation>
    <scope>NUCLEOTIDE SEQUENCE [LARGE SCALE GENOMIC DNA]</scope>
    <source>
        <strain evidence="16 17">KCTC 23505</strain>
    </source>
</reference>
<gene>
    <name evidence="16" type="ORF">L2A60_09975</name>
</gene>
<keyword evidence="4 14" id="KW-0812">Transmembrane</keyword>
<feature type="transmembrane region" description="Helical" evidence="14">
    <location>
        <begin position="87"/>
        <end position="110"/>
    </location>
</feature>
<evidence type="ECO:0000256" key="7">
    <source>
        <dbReference type="ARBA" id="ARBA00022832"/>
    </source>
</evidence>
<keyword evidence="13" id="KW-0275">Fatty acid biosynthesis</keyword>
<comment type="caution">
    <text evidence="16">The sequence shown here is derived from an EMBL/GenBank/DDBJ whole genome shotgun (WGS) entry which is preliminary data.</text>
</comment>
<evidence type="ECO:0000256" key="14">
    <source>
        <dbReference type="SAM" id="Phobius"/>
    </source>
</evidence>
<dbReference type="RefSeq" id="WP_235704238.1">
    <property type="nucleotide sequence ID" value="NZ_JAKGBZ010000016.1"/>
</dbReference>
<evidence type="ECO:0000256" key="10">
    <source>
        <dbReference type="ARBA" id="ARBA00023002"/>
    </source>
</evidence>
<evidence type="ECO:0000313" key="16">
    <source>
        <dbReference type="EMBL" id="MCF3947006.1"/>
    </source>
</evidence>